<keyword evidence="3" id="KW-1185">Reference proteome</keyword>
<evidence type="ECO:0000313" key="3">
    <source>
        <dbReference type="Proteomes" id="UP000658720"/>
    </source>
</evidence>
<gene>
    <name evidence="2" type="ORF">IQ217_17745</name>
</gene>
<dbReference type="SUPFAM" id="SSF52833">
    <property type="entry name" value="Thioredoxin-like"/>
    <property type="match status" value="1"/>
</dbReference>
<dbReference type="CDD" id="cd02978">
    <property type="entry name" value="KaiB_like"/>
    <property type="match status" value="1"/>
</dbReference>
<dbReference type="InterPro" id="IPR039022">
    <property type="entry name" value="KaiB-like"/>
</dbReference>
<name>A0ABR9VWB7_9SYNC</name>
<dbReference type="EMBL" id="JADEVV010000076">
    <property type="protein sequence ID" value="MBE9255643.1"/>
    <property type="molecule type" value="Genomic_DNA"/>
</dbReference>
<organism evidence="2 3">
    <name type="scientific">Synechocystis salina LEGE 00031</name>
    <dbReference type="NCBI Taxonomy" id="1828736"/>
    <lineage>
        <taxon>Bacteria</taxon>
        <taxon>Bacillati</taxon>
        <taxon>Cyanobacteriota</taxon>
        <taxon>Cyanophyceae</taxon>
        <taxon>Synechococcales</taxon>
        <taxon>Merismopediaceae</taxon>
        <taxon>Synechocystis</taxon>
    </lineage>
</organism>
<evidence type="ECO:0000259" key="1">
    <source>
        <dbReference type="SMART" id="SM01248"/>
    </source>
</evidence>
<evidence type="ECO:0000313" key="2">
    <source>
        <dbReference type="EMBL" id="MBE9255643.1"/>
    </source>
</evidence>
<dbReference type="Pfam" id="PF07689">
    <property type="entry name" value="KaiB"/>
    <property type="match status" value="1"/>
</dbReference>
<dbReference type="InterPro" id="IPR011649">
    <property type="entry name" value="KaiB_domain"/>
</dbReference>
<dbReference type="PANTHER" id="PTHR41709">
    <property type="entry name" value="KAIB-LIKE PROTEIN 1"/>
    <property type="match status" value="1"/>
</dbReference>
<protein>
    <submittedName>
        <fullName evidence="2">Circadian clock KaiB family protein</fullName>
    </submittedName>
</protein>
<dbReference type="Proteomes" id="UP000658720">
    <property type="component" value="Unassembled WGS sequence"/>
</dbReference>
<comment type="caution">
    <text evidence="2">The sequence shown here is derived from an EMBL/GenBank/DDBJ whole genome shotgun (WGS) entry which is preliminary data.</text>
</comment>
<reference evidence="2 3" key="1">
    <citation type="submission" date="2020-10" db="EMBL/GenBank/DDBJ databases">
        <authorList>
            <person name="Castelo-Branco R."/>
            <person name="Eusebio N."/>
            <person name="Adriana R."/>
            <person name="Vieira A."/>
            <person name="Brugerolle De Fraissinette N."/>
            <person name="Rezende De Castro R."/>
            <person name="Schneider M.P."/>
            <person name="Vasconcelos V."/>
            <person name="Leao P.N."/>
        </authorList>
    </citation>
    <scope>NUCLEOTIDE SEQUENCE [LARGE SCALE GENOMIC DNA]</scope>
    <source>
        <strain evidence="2 3">LEGE 00031</strain>
    </source>
</reference>
<dbReference type="InterPro" id="IPR036249">
    <property type="entry name" value="Thioredoxin-like_sf"/>
</dbReference>
<proteinExistence type="predicted"/>
<feature type="domain" description="KaiB" evidence="1">
    <location>
        <begin position="19"/>
        <end position="100"/>
    </location>
</feature>
<dbReference type="Gene3D" id="3.40.30.10">
    <property type="entry name" value="Glutaredoxin"/>
    <property type="match status" value="1"/>
</dbReference>
<sequence>MKNSSDSLDNQNPEIWQLRLYVAGQTSKSLTAFANLKKICEEYLNGQYQIEIIDLTQHPELAIEDSILALPTLVRKLPEPIKKIIGDLSNTEKVLVGLQILSPMD</sequence>
<dbReference type="RefSeq" id="WP_194021143.1">
    <property type="nucleotide sequence ID" value="NZ_JADEVV010000076.1"/>
</dbReference>
<accession>A0ABR9VWB7</accession>
<dbReference type="PANTHER" id="PTHR41709:SF2">
    <property type="entry name" value="CIRCADIAN CLOCK PROTEIN KAIB2"/>
    <property type="match status" value="1"/>
</dbReference>
<dbReference type="SMART" id="SM01248">
    <property type="entry name" value="KaiB"/>
    <property type="match status" value="1"/>
</dbReference>